<dbReference type="Pfam" id="PF11022">
    <property type="entry name" value="ATP19"/>
    <property type="match status" value="1"/>
</dbReference>
<organism evidence="1 2">
    <name type="scientific">Sphagnurus paluster</name>
    <dbReference type="NCBI Taxonomy" id="117069"/>
    <lineage>
        <taxon>Eukaryota</taxon>
        <taxon>Fungi</taxon>
        <taxon>Dikarya</taxon>
        <taxon>Basidiomycota</taxon>
        <taxon>Agaricomycotina</taxon>
        <taxon>Agaricomycetes</taxon>
        <taxon>Agaricomycetidae</taxon>
        <taxon>Agaricales</taxon>
        <taxon>Tricholomatineae</taxon>
        <taxon>Lyophyllaceae</taxon>
        <taxon>Sphagnurus</taxon>
    </lineage>
</organism>
<dbReference type="Proteomes" id="UP000717328">
    <property type="component" value="Unassembled WGS sequence"/>
</dbReference>
<dbReference type="OrthoDB" id="2094445at2759"/>
<evidence type="ECO:0000313" key="2">
    <source>
        <dbReference type="Proteomes" id="UP000717328"/>
    </source>
</evidence>
<keyword evidence="2" id="KW-1185">Reference proteome</keyword>
<comment type="caution">
    <text evidence="1">The sequence shown here is derived from an EMBL/GenBank/DDBJ whole genome shotgun (WGS) entry which is preliminary data.</text>
</comment>
<evidence type="ECO:0000313" key="1">
    <source>
        <dbReference type="EMBL" id="KAG5653574.1"/>
    </source>
</evidence>
<name>A0A9P7GMW3_9AGAR</name>
<sequence length="100" mass="10643">MSYVIFGRAIKNEHLALGIFTTVFGGAALAMRGDKKEKAPLAGQSLQQVKESVPINAGSRCVYCMSVAVHRADEALVHAVRRSNCTCLCVVYGAVTDCPA</sequence>
<protein>
    <submittedName>
        <fullName evidence="1">Uncharacterized protein</fullName>
    </submittedName>
</protein>
<dbReference type="EMBL" id="JABCKI010000045">
    <property type="protein sequence ID" value="KAG5653574.1"/>
    <property type="molecule type" value="Genomic_DNA"/>
</dbReference>
<proteinExistence type="predicted"/>
<accession>A0A9P7GMW3</accession>
<reference evidence="1" key="1">
    <citation type="submission" date="2021-02" db="EMBL/GenBank/DDBJ databases">
        <authorList>
            <person name="Nieuwenhuis M."/>
            <person name="Van De Peppel L.J.J."/>
        </authorList>
    </citation>
    <scope>NUCLEOTIDE SEQUENCE</scope>
    <source>
        <strain evidence="1">D49</strain>
    </source>
</reference>
<gene>
    <name evidence="1" type="ORF">H0H81_012263</name>
</gene>
<dbReference type="InterPro" id="IPR021278">
    <property type="entry name" value="ATP19"/>
</dbReference>
<reference evidence="1" key="2">
    <citation type="submission" date="2021-10" db="EMBL/GenBank/DDBJ databases">
        <title>Phylogenomics reveals ancestral predisposition of the termite-cultivated fungus Termitomyces towards a domesticated lifestyle.</title>
        <authorList>
            <person name="Auxier B."/>
            <person name="Grum-Grzhimaylo A."/>
            <person name="Cardenas M.E."/>
            <person name="Lodge J.D."/>
            <person name="Laessoe T."/>
            <person name="Pedersen O."/>
            <person name="Smith M.E."/>
            <person name="Kuyper T.W."/>
            <person name="Franco-Molano E.A."/>
            <person name="Baroni T.J."/>
            <person name="Aanen D.K."/>
        </authorList>
    </citation>
    <scope>NUCLEOTIDE SEQUENCE</scope>
    <source>
        <strain evidence="1">D49</strain>
    </source>
</reference>
<dbReference type="AlphaFoldDB" id="A0A9P7GMW3"/>